<evidence type="ECO:0000313" key="3">
    <source>
        <dbReference type="Proteomes" id="UP000001343"/>
    </source>
</evidence>
<proteinExistence type="predicted"/>
<comment type="caution">
    <text evidence="2">The sequence shown here is derived from an EMBL/GenBank/DDBJ whole genome shotgun (WGS) entry which is preliminary data.</text>
</comment>
<accession>A0AA87SXY2</accession>
<evidence type="ECO:0000313" key="2">
    <source>
        <dbReference type="EMBL" id="EKR98743.1"/>
    </source>
</evidence>
<sequence>MPQGLRRQKRDSENPNSEKCFPNKRPLSLLVVKSKFYPNSIRAATSIACLSFSMKLKTMLVNASVFSTLELFPDNRF</sequence>
<dbReference type="EMBL" id="AKWM02000071">
    <property type="protein sequence ID" value="EKR98743.1"/>
    <property type="molecule type" value="Genomic_DNA"/>
</dbReference>
<dbReference type="AlphaFoldDB" id="A0AA87SXY2"/>
<dbReference type="Proteomes" id="UP000001343">
    <property type="component" value="Unassembled WGS sequence"/>
</dbReference>
<evidence type="ECO:0000256" key="1">
    <source>
        <dbReference type="SAM" id="MobiDB-lite"/>
    </source>
</evidence>
<feature type="region of interest" description="Disordered" evidence="1">
    <location>
        <begin position="1"/>
        <end position="21"/>
    </location>
</feature>
<reference evidence="2 3" key="1">
    <citation type="journal article" date="2014" name="Int. J. Syst. Evol. Microbiol.">
        <title>Leptospira mayottensis sp. nov., a pathogenic species of the genus Leptospira isolated from humans.</title>
        <authorList>
            <person name="Bourhy P."/>
            <person name="Collet L."/>
            <person name="Brisse S."/>
            <person name="Picardeau M."/>
        </authorList>
    </citation>
    <scope>NUCLEOTIDE SEQUENCE [LARGE SCALE GENOMIC DNA]</scope>
    <source>
        <strain evidence="2 3">200901122</strain>
    </source>
</reference>
<gene>
    <name evidence="2" type="ORF">LEP1GSC125_0048</name>
</gene>
<organism evidence="2 3">
    <name type="scientific">Leptospira mayottensis 200901122</name>
    <dbReference type="NCBI Taxonomy" id="1193010"/>
    <lineage>
        <taxon>Bacteria</taxon>
        <taxon>Pseudomonadati</taxon>
        <taxon>Spirochaetota</taxon>
        <taxon>Spirochaetia</taxon>
        <taxon>Leptospirales</taxon>
        <taxon>Leptospiraceae</taxon>
        <taxon>Leptospira</taxon>
    </lineage>
</organism>
<name>A0AA87SXY2_9LEPT</name>
<protein>
    <submittedName>
        <fullName evidence="2">Uncharacterized protein</fullName>
    </submittedName>
</protein>